<dbReference type="PANTHER" id="PTHR12640:SF0">
    <property type="entry name" value="DOLICHYL-DIPHOSPHOOLIGOSACCHARIDE--PROTEIN GLYCOSYLTRANSFERASE SUBUNIT 2"/>
    <property type="match status" value="1"/>
</dbReference>
<dbReference type="InterPro" id="IPR008814">
    <property type="entry name" value="Swp1"/>
</dbReference>
<comment type="function">
    <text evidence="1 10">Subunit of the oligosaccharyl transferase (OST) complex that catalyzes the initial transfer of a defined glycan (Glc(3)Man(9)GlcNAc(2) in eukaryotes) from the lipid carrier dolichol-pyrophosphate to an asparagine residue within an Asn-X-Ser/Thr consensus motif in nascent polypeptide chains, the first step in protein N-glycosylation. N-glycosylation occurs cotranslationally and the complex associates with the Sec61 complex at the channel-forming translocon complex that mediates protein translocation across the endoplasmic reticulum (ER). All subunits are required for a maximal enzyme activity.</text>
</comment>
<evidence type="ECO:0000256" key="8">
    <source>
        <dbReference type="ARBA" id="ARBA00022989"/>
    </source>
</evidence>
<dbReference type="GO" id="GO:0006487">
    <property type="term" value="P:protein N-linked glycosylation"/>
    <property type="evidence" value="ECO:0007669"/>
    <property type="project" value="UniProtKB-UniRule"/>
</dbReference>
<evidence type="ECO:0000256" key="3">
    <source>
        <dbReference type="ARBA" id="ARBA00004922"/>
    </source>
</evidence>
<feature type="domain" description="Ribophorin II third" evidence="12">
    <location>
        <begin position="448"/>
        <end position="571"/>
    </location>
</feature>
<feature type="domain" description="Ribophorin II second" evidence="13">
    <location>
        <begin position="333"/>
        <end position="440"/>
    </location>
</feature>
<evidence type="ECO:0000256" key="7">
    <source>
        <dbReference type="ARBA" id="ARBA00022824"/>
    </source>
</evidence>
<organism evidence="15 16">
    <name type="scientific">Quercus lobata</name>
    <name type="common">Valley oak</name>
    <dbReference type="NCBI Taxonomy" id="97700"/>
    <lineage>
        <taxon>Eukaryota</taxon>
        <taxon>Viridiplantae</taxon>
        <taxon>Streptophyta</taxon>
        <taxon>Embryophyta</taxon>
        <taxon>Tracheophyta</taxon>
        <taxon>Spermatophyta</taxon>
        <taxon>Magnoliopsida</taxon>
        <taxon>eudicotyledons</taxon>
        <taxon>Gunneridae</taxon>
        <taxon>Pentapetalae</taxon>
        <taxon>rosids</taxon>
        <taxon>fabids</taxon>
        <taxon>Fagales</taxon>
        <taxon>Fagaceae</taxon>
        <taxon>Quercus</taxon>
    </lineage>
</organism>
<feature type="domain" description="Ribophorin II N-terminal" evidence="11">
    <location>
        <begin position="27"/>
        <end position="305"/>
    </location>
</feature>
<dbReference type="EnsemblPlants" id="QL09p039591:mrna">
    <property type="protein sequence ID" value="QL09p039591:mrna"/>
    <property type="gene ID" value="QL09p039591"/>
</dbReference>
<dbReference type="InterPro" id="IPR056790">
    <property type="entry name" value="Ribophorin_II_C"/>
</dbReference>
<feature type="transmembrane region" description="Helical" evidence="10">
    <location>
        <begin position="651"/>
        <end position="671"/>
    </location>
</feature>
<dbReference type="PANTHER" id="PTHR12640">
    <property type="entry name" value="RIBOPHORIN II"/>
    <property type="match status" value="1"/>
</dbReference>
<feature type="transmembrane region" description="Helical" evidence="10">
    <location>
        <begin position="615"/>
        <end position="639"/>
    </location>
</feature>
<keyword evidence="5 10" id="KW-0812">Transmembrane</keyword>
<comment type="pathway">
    <text evidence="3 10">Protein modification; protein glycosylation.</text>
</comment>
<reference evidence="15" key="2">
    <citation type="submission" date="2021-01" db="UniProtKB">
        <authorList>
            <consortium name="EnsemblPlants"/>
        </authorList>
    </citation>
    <scope>IDENTIFICATION</scope>
</reference>
<evidence type="ECO:0000256" key="5">
    <source>
        <dbReference type="ARBA" id="ARBA00022692"/>
    </source>
</evidence>
<evidence type="ECO:0000259" key="13">
    <source>
        <dbReference type="Pfam" id="PF23861"/>
    </source>
</evidence>
<keyword evidence="7 10" id="KW-0256">Endoplasmic reticulum</keyword>
<evidence type="ECO:0000259" key="14">
    <source>
        <dbReference type="Pfam" id="PF25147"/>
    </source>
</evidence>
<keyword evidence="9 10" id="KW-0472">Membrane</keyword>
<feature type="signal peptide" evidence="10">
    <location>
        <begin position="1"/>
        <end position="20"/>
    </location>
</feature>
<dbReference type="InterPro" id="IPR055374">
    <property type="entry name" value="Ribophorin_II_3rd"/>
</dbReference>
<dbReference type="Pfam" id="PF23860">
    <property type="entry name" value="Ribophorin_II_3rd"/>
    <property type="match status" value="1"/>
</dbReference>
<keyword evidence="16" id="KW-1185">Reference proteome</keyword>
<accession>A0A7N2MMP4</accession>
<dbReference type="GO" id="GO:0008250">
    <property type="term" value="C:oligosaccharyltransferase complex"/>
    <property type="evidence" value="ECO:0007669"/>
    <property type="project" value="UniProtKB-UniRule"/>
</dbReference>
<dbReference type="InterPro" id="IPR055373">
    <property type="entry name" value="Ribophorin_II_N"/>
</dbReference>
<evidence type="ECO:0000313" key="15">
    <source>
        <dbReference type="EnsemblPlants" id="QL09p039591:mrna"/>
    </source>
</evidence>
<evidence type="ECO:0000256" key="9">
    <source>
        <dbReference type="ARBA" id="ARBA00023136"/>
    </source>
</evidence>
<proteinExistence type="inferred from homology"/>
<dbReference type="OMA" id="QEHETIY"/>
<evidence type="ECO:0000256" key="2">
    <source>
        <dbReference type="ARBA" id="ARBA00004477"/>
    </source>
</evidence>
<feature type="domain" description="Ribophorin II C-terminal" evidence="14">
    <location>
        <begin position="604"/>
        <end position="704"/>
    </location>
</feature>
<dbReference type="EMBL" id="LRBV02000009">
    <property type="status" value="NOT_ANNOTATED_CDS"/>
    <property type="molecule type" value="Genomic_DNA"/>
</dbReference>
<dbReference type="InParanoid" id="A0A7N2MMP4"/>
<dbReference type="AlphaFoldDB" id="A0A7N2MMP4"/>
<dbReference type="Gramene" id="QL09p039591:mrna">
    <property type="protein sequence ID" value="QL09p039591:mrna"/>
    <property type="gene ID" value="QL09p039591"/>
</dbReference>
<sequence length="712" mass="77699">MARNLGGFLVLILAISICEAASIFQPISDSHRSAALELFSPTDGTFGSLEETYEALRTFEILGIKKRPDISTASCQSVSETLGSSTSSLKDVFHALKVNNILKCKVNDETFQGVAKRLKAVLNDASSLLDFYYSIGSLVLIKDQNSEVDVLLHDADGVFRSIKALSQSDGRWRYSSNNPESSTYAAGLALEALAGTVSLASSEIDQSLIVTLKNDIVKLFDSIEKYDDGSFYFDEKLVDAREHQGPLSTTSSVVRGFTAFASVTSGSINVPGDKILGLAKFFLGIGIPGNSKDFFNQIDSLACLESNRQTRPCWDSSPTQSAQPCTVQVSVPLILSLPATVLSLTKKDQLKVKVNTVLGSSAPPLTVKLVRAFISGTKDSSVIESLELKFDPETAVHFLDVLPKSVDVGNYKFVFEIVLHDSEDKNVYATGGQTQVPVFVTGLIKIDNAEIAVLDSDHGSIETQKKLDLAEENAVSLSANHLQKLRLSFRLATPRGNIFKPHQAFLKLRHETKVEHIFVVGNSGKQFEIILDFLGLVEKFFYLSGRYDIELTVGDAVMENSFLRAVGHVELDLPEAPEKAPRPPPLAVDPSSRYGPKAEITHIFRAPEKRPPQELSLAFLGLTLLPLVGFLIGLLRIGVNLKNFPTSAVPATFALLFHLGIAAVLLLYVLFWLKLDLFITLKTLCFLGTFLMFVGHRILSHLASTSAKLKSA</sequence>
<protein>
    <recommendedName>
        <fullName evidence="10">Dolichyl-diphosphooligosaccharide--protein glycosyltransferase subunit 2</fullName>
    </recommendedName>
    <alternativeName>
        <fullName evidence="10">Ribophorin-2</fullName>
    </alternativeName>
</protein>
<evidence type="ECO:0000256" key="4">
    <source>
        <dbReference type="ARBA" id="ARBA00009038"/>
    </source>
</evidence>
<dbReference type="FunCoup" id="A0A7N2MMP4">
    <property type="interactions" value="3991"/>
</dbReference>
<evidence type="ECO:0000259" key="11">
    <source>
        <dbReference type="Pfam" id="PF05817"/>
    </source>
</evidence>
<name>A0A7N2MMP4_QUELO</name>
<comment type="subcellular location">
    <subcellularLocation>
        <location evidence="2 10">Endoplasmic reticulum membrane</location>
        <topology evidence="2 10">Multi-pass membrane protein</topology>
    </subcellularLocation>
</comment>
<reference evidence="15 16" key="1">
    <citation type="journal article" date="2016" name="G3 (Bethesda)">
        <title>First Draft Assembly and Annotation of the Genome of a California Endemic Oak Quercus lobata Nee (Fagaceae).</title>
        <authorList>
            <person name="Sork V.L."/>
            <person name="Fitz-Gibbon S.T."/>
            <person name="Puiu D."/>
            <person name="Crepeau M."/>
            <person name="Gugger P.F."/>
            <person name="Sherman R."/>
            <person name="Stevens K."/>
            <person name="Langley C.H."/>
            <person name="Pellegrini M."/>
            <person name="Salzberg S.L."/>
        </authorList>
    </citation>
    <scope>NUCLEOTIDE SEQUENCE [LARGE SCALE GENOMIC DNA]</scope>
    <source>
        <strain evidence="15 16">cv. SW786</strain>
    </source>
</reference>
<comment type="similarity">
    <text evidence="4 10">Belongs to the SWP1 family.</text>
</comment>
<dbReference type="Pfam" id="PF05817">
    <property type="entry name" value="Ribophorin_II"/>
    <property type="match status" value="1"/>
</dbReference>
<evidence type="ECO:0000313" key="16">
    <source>
        <dbReference type="Proteomes" id="UP000594261"/>
    </source>
</evidence>
<evidence type="ECO:0000256" key="10">
    <source>
        <dbReference type="RuleBase" id="RU366029"/>
    </source>
</evidence>
<dbReference type="InterPro" id="IPR055375">
    <property type="entry name" value="Ribophorin_II_2nd"/>
</dbReference>
<keyword evidence="6 10" id="KW-0732">Signal</keyword>
<feature type="transmembrane region" description="Helical" evidence="10">
    <location>
        <begin position="677"/>
        <end position="699"/>
    </location>
</feature>
<evidence type="ECO:0000256" key="6">
    <source>
        <dbReference type="ARBA" id="ARBA00022729"/>
    </source>
</evidence>
<comment type="subunit">
    <text evidence="10">Component of the oligosaccharyltransferase (OST) complex.</text>
</comment>
<dbReference type="UniPathway" id="UPA00378"/>
<feature type="chain" id="PRO_5029945248" description="Dolichyl-diphosphooligosaccharide--protein glycosyltransferase subunit 2" evidence="10">
    <location>
        <begin position="21"/>
        <end position="712"/>
    </location>
</feature>
<evidence type="ECO:0000259" key="12">
    <source>
        <dbReference type="Pfam" id="PF23860"/>
    </source>
</evidence>
<evidence type="ECO:0000256" key="1">
    <source>
        <dbReference type="ARBA" id="ARBA00002791"/>
    </source>
</evidence>
<dbReference type="Proteomes" id="UP000594261">
    <property type="component" value="Chromosome 9"/>
</dbReference>
<dbReference type="Pfam" id="PF25147">
    <property type="entry name" value="Ribophorin_II_C"/>
    <property type="match status" value="1"/>
</dbReference>
<dbReference type="Pfam" id="PF23861">
    <property type="entry name" value="Ribophorin_II_2nd"/>
    <property type="match status" value="1"/>
</dbReference>
<keyword evidence="8 10" id="KW-1133">Transmembrane helix</keyword>